<evidence type="ECO:0000313" key="10">
    <source>
        <dbReference type="EMBL" id="SMF81101.1"/>
    </source>
</evidence>
<keyword evidence="2" id="KW-1003">Cell membrane</keyword>
<dbReference type="GO" id="GO:0007165">
    <property type="term" value="P:signal transduction"/>
    <property type="evidence" value="ECO:0007669"/>
    <property type="project" value="UniProtKB-KW"/>
</dbReference>
<dbReference type="Pfam" id="PF05227">
    <property type="entry name" value="CHASE3"/>
    <property type="match status" value="1"/>
</dbReference>
<dbReference type="SUPFAM" id="SSF58104">
    <property type="entry name" value="Methyl-accepting chemotaxis protein (MCP) signaling domain"/>
    <property type="match status" value="1"/>
</dbReference>
<dbReference type="GO" id="GO:0004888">
    <property type="term" value="F:transmembrane signaling receptor activity"/>
    <property type="evidence" value="ECO:0007669"/>
    <property type="project" value="InterPro"/>
</dbReference>
<dbReference type="GO" id="GO:0006935">
    <property type="term" value="P:chemotaxis"/>
    <property type="evidence" value="ECO:0007669"/>
    <property type="project" value="InterPro"/>
</dbReference>
<dbReference type="InterPro" id="IPR007891">
    <property type="entry name" value="CHASE3"/>
</dbReference>
<reference evidence="10 11" key="1">
    <citation type="submission" date="2017-04" db="EMBL/GenBank/DDBJ databases">
        <authorList>
            <person name="Afonso C.L."/>
            <person name="Miller P.J."/>
            <person name="Scott M.A."/>
            <person name="Spackman E."/>
            <person name="Goraichik I."/>
            <person name="Dimitrov K.M."/>
            <person name="Suarez D.L."/>
            <person name="Swayne D.E."/>
        </authorList>
    </citation>
    <scope>NUCLEOTIDE SEQUENCE [LARGE SCALE GENOMIC DNA]</scope>
    <source>
        <strain evidence="10 11">N3/975</strain>
    </source>
</reference>
<dbReference type="InterPro" id="IPR003660">
    <property type="entry name" value="HAMP_dom"/>
</dbReference>
<comment type="subcellular location">
    <subcellularLocation>
        <location evidence="1">Cell membrane</location>
    </subcellularLocation>
</comment>
<keyword evidence="11" id="KW-1185">Reference proteome</keyword>
<dbReference type="Pfam" id="PF00672">
    <property type="entry name" value="HAMP"/>
    <property type="match status" value="1"/>
</dbReference>
<gene>
    <name evidence="10" type="ORF">SAMN05661091_1931</name>
</gene>
<keyword evidence="7" id="KW-0812">Transmembrane</keyword>
<evidence type="ECO:0000313" key="11">
    <source>
        <dbReference type="Proteomes" id="UP000192940"/>
    </source>
</evidence>
<evidence type="ECO:0000256" key="6">
    <source>
        <dbReference type="PROSITE-ProRule" id="PRU00284"/>
    </source>
</evidence>
<dbReference type="Pfam" id="PF00015">
    <property type="entry name" value="MCPsignal"/>
    <property type="match status" value="1"/>
</dbReference>
<feature type="transmembrane region" description="Helical" evidence="7">
    <location>
        <begin position="7"/>
        <end position="27"/>
    </location>
</feature>
<dbReference type="Gene3D" id="6.10.340.10">
    <property type="match status" value="1"/>
</dbReference>
<evidence type="ECO:0000256" key="1">
    <source>
        <dbReference type="ARBA" id="ARBA00004236"/>
    </source>
</evidence>
<evidence type="ECO:0000256" key="7">
    <source>
        <dbReference type="SAM" id="Phobius"/>
    </source>
</evidence>
<dbReference type="Gene3D" id="1.10.287.950">
    <property type="entry name" value="Methyl-accepting chemotaxis protein"/>
    <property type="match status" value="1"/>
</dbReference>
<keyword evidence="7" id="KW-1133">Transmembrane helix</keyword>
<comment type="similarity">
    <text evidence="5">Belongs to the methyl-accepting chemotaxis (MCP) protein family.</text>
</comment>
<accession>A0A1X7H7F7</accession>
<feature type="domain" description="HAMP" evidence="9">
    <location>
        <begin position="207"/>
        <end position="261"/>
    </location>
</feature>
<dbReference type="STRING" id="1313296.SAMN05661091_1931"/>
<evidence type="ECO:0000256" key="2">
    <source>
        <dbReference type="ARBA" id="ARBA00022475"/>
    </source>
</evidence>
<sequence>MKIRTKLIISSTVVTTVITCMIISAFISSKATERKFTSIIELDQQIVYNLNEMQLYFAGIANDERGFLLSGDQLFIDDLRKKQDSFVQLLEETKKMSASEPAELKRFHQISMGYSIYNDAVEEVLIKAGLGQKKLNPFINYKEAFGLEREIRKSFEPVIKEFTEEKDKEMAERQDAISKQANIQNGIILVVGIAVVVYNALQSFFLVRSISPLSRMREQLLKIAEGGGDLITQVSIQTKDEIGEVAGAYNKLNEGFREIVLQVQDAASQVADSTVMLKSSSEEIRQATQHTSGIMEELAAGVENQLQDTEATSAVVYEMAGGMKQIAETAQATAELSRKTNELAGEGEQAIIHTMQQMENIRSSVSQSTEAVKELGQKAASIGAMGDMIKDVAAQTSLLSLNASIEAARAGEHGRGFAVVASEVKKLAEQTTASSEEISQFVEQIQRDIMDLTLVMENGLHSVMEGMNVARGAEDAFQNIEQSIGELNDQINSVSAATEQLNYGAEGIVKSVRRISEITVTTAGGTQSVSAATEEQLASMEEITNSIQTLNELSNHLQQLMSGFKV</sequence>
<keyword evidence="4 6" id="KW-0807">Transducer</keyword>
<dbReference type="PROSITE" id="PS50885">
    <property type="entry name" value="HAMP"/>
    <property type="match status" value="1"/>
</dbReference>
<dbReference type="InterPro" id="IPR004089">
    <property type="entry name" value="MCPsignal_dom"/>
</dbReference>
<dbReference type="EMBL" id="LT840184">
    <property type="protein sequence ID" value="SMF81101.1"/>
    <property type="molecule type" value="Genomic_DNA"/>
</dbReference>
<dbReference type="PRINTS" id="PR00260">
    <property type="entry name" value="CHEMTRNSDUCR"/>
</dbReference>
<evidence type="ECO:0000256" key="5">
    <source>
        <dbReference type="ARBA" id="ARBA00029447"/>
    </source>
</evidence>
<dbReference type="PANTHER" id="PTHR32089">
    <property type="entry name" value="METHYL-ACCEPTING CHEMOTAXIS PROTEIN MCPB"/>
    <property type="match status" value="1"/>
</dbReference>
<dbReference type="GO" id="GO:0005886">
    <property type="term" value="C:plasma membrane"/>
    <property type="evidence" value="ECO:0007669"/>
    <property type="project" value="UniProtKB-SubCell"/>
</dbReference>
<organism evidence="10 11">
    <name type="scientific">Paenibacillus uliginis N3/975</name>
    <dbReference type="NCBI Taxonomy" id="1313296"/>
    <lineage>
        <taxon>Bacteria</taxon>
        <taxon>Bacillati</taxon>
        <taxon>Bacillota</taxon>
        <taxon>Bacilli</taxon>
        <taxon>Bacillales</taxon>
        <taxon>Paenibacillaceae</taxon>
        <taxon>Paenibacillus</taxon>
    </lineage>
</organism>
<dbReference type="CDD" id="cd06225">
    <property type="entry name" value="HAMP"/>
    <property type="match status" value="1"/>
</dbReference>
<evidence type="ECO:0000259" key="9">
    <source>
        <dbReference type="PROSITE" id="PS50885"/>
    </source>
</evidence>
<dbReference type="PROSITE" id="PS50111">
    <property type="entry name" value="CHEMOTAXIS_TRANSDUC_2"/>
    <property type="match status" value="1"/>
</dbReference>
<evidence type="ECO:0000256" key="3">
    <source>
        <dbReference type="ARBA" id="ARBA00023136"/>
    </source>
</evidence>
<dbReference type="RefSeq" id="WP_208918787.1">
    <property type="nucleotide sequence ID" value="NZ_LT840184.1"/>
</dbReference>
<evidence type="ECO:0000259" key="8">
    <source>
        <dbReference type="PROSITE" id="PS50111"/>
    </source>
</evidence>
<keyword evidence="3 7" id="KW-0472">Membrane</keyword>
<dbReference type="PANTHER" id="PTHR32089:SF112">
    <property type="entry name" value="LYSOZYME-LIKE PROTEIN-RELATED"/>
    <property type="match status" value="1"/>
</dbReference>
<dbReference type="AlphaFoldDB" id="A0A1X7H7F7"/>
<feature type="domain" description="Methyl-accepting transducer" evidence="8">
    <location>
        <begin position="280"/>
        <end position="516"/>
    </location>
</feature>
<dbReference type="Proteomes" id="UP000192940">
    <property type="component" value="Chromosome I"/>
</dbReference>
<protein>
    <submittedName>
        <fullName evidence="10">Methyl-accepting chemotaxis protein</fullName>
    </submittedName>
</protein>
<dbReference type="SMART" id="SM00283">
    <property type="entry name" value="MA"/>
    <property type="match status" value="1"/>
</dbReference>
<dbReference type="InterPro" id="IPR004090">
    <property type="entry name" value="Chemotax_Me-accpt_rcpt"/>
</dbReference>
<proteinExistence type="inferred from homology"/>
<name>A0A1X7H7F7_9BACL</name>
<evidence type="ECO:0000256" key="4">
    <source>
        <dbReference type="ARBA" id="ARBA00023224"/>
    </source>
</evidence>